<proteinExistence type="predicted"/>
<reference evidence="3" key="1">
    <citation type="submission" date="2014-09" db="EMBL/GenBank/DDBJ databases">
        <title>Draft genome sequence of an oleaginous Mucoromycotina fungus Mucor ambiguus NBRC6742.</title>
        <authorList>
            <person name="Takeda I."/>
            <person name="Yamane N."/>
            <person name="Morita T."/>
            <person name="Tamano K."/>
            <person name="Machida M."/>
            <person name="Baker S."/>
            <person name="Koike H."/>
        </authorList>
    </citation>
    <scope>NUCLEOTIDE SEQUENCE</scope>
    <source>
        <strain evidence="3">NBRC 6742</strain>
    </source>
</reference>
<gene>
    <name evidence="3" type="ORF">MAM1_0020d01795</name>
</gene>
<dbReference type="InterPro" id="IPR014752">
    <property type="entry name" value="Arrestin-like_C"/>
</dbReference>
<protein>
    <recommendedName>
        <fullName evidence="2">Arrestin C-terminal-like domain-containing protein</fullName>
    </recommendedName>
</protein>
<evidence type="ECO:0000256" key="1">
    <source>
        <dbReference type="SAM" id="MobiDB-lite"/>
    </source>
</evidence>
<feature type="compositionally biased region" description="Polar residues" evidence="1">
    <location>
        <begin position="399"/>
        <end position="418"/>
    </location>
</feature>
<organism evidence="3">
    <name type="scientific">Mucor ambiguus</name>
    <dbReference type="NCBI Taxonomy" id="91626"/>
    <lineage>
        <taxon>Eukaryota</taxon>
        <taxon>Fungi</taxon>
        <taxon>Fungi incertae sedis</taxon>
        <taxon>Mucoromycota</taxon>
        <taxon>Mucoromycotina</taxon>
        <taxon>Mucoromycetes</taxon>
        <taxon>Mucorales</taxon>
        <taxon>Mucorineae</taxon>
        <taxon>Mucoraceae</taxon>
        <taxon>Mucor</taxon>
    </lineage>
</organism>
<dbReference type="Pfam" id="PF02752">
    <property type="entry name" value="Arrestin_C"/>
    <property type="match status" value="1"/>
</dbReference>
<feature type="region of interest" description="Disordered" evidence="1">
    <location>
        <begin position="376"/>
        <end position="418"/>
    </location>
</feature>
<keyword evidence="4" id="KW-1185">Reference proteome</keyword>
<sequence length="418" mass="46364">MIFSKVFKSNPIQSFELTVASGSRDNVIAFGPASIINGSVKLFLEKPIQAKSIRVVFSCHEWDQQQKPTKLLSVESDVFSQKADHDMLERGNHIYLFAIQLPSSVNYPPTIRDSYLGHRIEYTLQGHLDFALDNNTHKQKSTASVPLTYLPLVTFDDRMNQYATRNKSIRIEQGNEYVHVTASLANPSSCPGDLCSIKLYTHNKSSYSITQVHIVLLSTATSLNDNRNPDLPIASGPSYQHKQRQILNESFYVSIPKNTSDITTICPFRVPSYCVPTTQSHFGKYIDITYEVFIIIPAMGSNWDGCTTSQLFLNTQAIRLPLFVTTVPYCSTQPPKLQIPFADENNSDVPNFIINESPIPSPITDGWGPGSPVDPDDELCLPQTHEDASGHLMVPPIVSPSTSARRSLSVHSTTSSAA</sequence>
<dbReference type="Gene3D" id="2.60.40.640">
    <property type="match status" value="2"/>
</dbReference>
<dbReference type="STRING" id="91626.A0A0C9MGZ9"/>
<dbReference type="GO" id="GO:0005737">
    <property type="term" value="C:cytoplasm"/>
    <property type="evidence" value="ECO:0007669"/>
    <property type="project" value="TreeGrafter"/>
</dbReference>
<name>A0A0C9MGZ9_9FUNG</name>
<dbReference type="SUPFAM" id="SSF81296">
    <property type="entry name" value="E set domains"/>
    <property type="match status" value="2"/>
</dbReference>
<dbReference type="OrthoDB" id="387657at2759"/>
<dbReference type="GO" id="GO:0015031">
    <property type="term" value="P:protein transport"/>
    <property type="evidence" value="ECO:0007669"/>
    <property type="project" value="TreeGrafter"/>
</dbReference>
<evidence type="ECO:0000313" key="3">
    <source>
        <dbReference type="EMBL" id="GAN02352.1"/>
    </source>
</evidence>
<dbReference type="PANTHER" id="PTHR11188:SF17">
    <property type="entry name" value="FI21816P1"/>
    <property type="match status" value="1"/>
</dbReference>
<dbReference type="InterPro" id="IPR014756">
    <property type="entry name" value="Ig_E-set"/>
</dbReference>
<dbReference type="PANTHER" id="PTHR11188">
    <property type="entry name" value="ARRESTIN DOMAIN CONTAINING PROTEIN"/>
    <property type="match status" value="1"/>
</dbReference>
<dbReference type="InterPro" id="IPR011022">
    <property type="entry name" value="Arrestin_C-like"/>
</dbReference>
<dbReference type="EMBL" id="DF836309">
    <property type="protein sequence ID" value="GAN02352.1"/>
    <property type="molecule type" value="Genomic_DNA"/>
</dbReference>
<evidence type="ECO:0000313" key="4">
    <source>
        <dbReference type="Proteomes" id="UP000053815"/>
    </source>
</evidence>
<accession>A0A0C9MGZ9</accession>
<evidence type="ECO:0000259" key="2">
    <source>
        <dbReference type="Pfam" id="PF02752"/>
    </source>
</evidence>
<dbReference type="AlphaFoldDB" id="A0A0C9MGZ9"/>
<feature type="domain" description="Arrestin C-terminal-like" evidence="2">
    <location>
        <begin position="178"/>
        <end position="309"/>
    </location>
</feature>
<dbReference type="InterPro" id="IPR050357">
    <property type="entry name" value="Arrestin_domain-protein"/>
</dbReference>
<dbReference type="Proteomes" id="UP000053815">
    <property type="component" value="Unassembled WGS sequence"/>
</dbReference>